<accession>A0A1S8A8S7</accession>
<feature type="region of interest" description="Disordered" evidence="1">
    <location>
        <begin position="1"/>
        <end position="60"/>
    </location>
</feature>
<feature type="compositionally biased region" description="Polar residues" evidence="1">
    <location>
        <begin position="31"/>
        <end position="42"/>
    </location>
</feature>
<dbReference type="Proteomes" id="UP000054516">
    <property type="component" value="Unassembled WGS sequence"/>
</dbReference>
<reference evidence="2" key="1">
    <citation type="submission" date="2016-03" db="EMBL/GenBank/DDBJ databases">
        <title>Draft genome sequence of Rosellinia necatrix.</title>
        <authorList>
            <person name="Kanematsu S."/>
        </authorList>
    </citation>
    <scope>NUCLEOTIDE SEQUENCE [LARGE SCALE GENOMIC DNA]</scope>
    <source>
        <strain evidence="2">W97</strain>
    </source>
</reference>
<feature type="compositionally biased region" description="Basic and acidic residues" evidence="1">
    <location>
        <begin position="13"/>
        <end position="28"/>
    </location>
</feature>
<sequence length="95" mass="10573">MTETAVTTGTPCQDRRDARTNRREENNRMRCSQQDSFTQLQLGGQRRQWPVAGGRSPIAKSPVDVPSLGTIAAFIRRASACASQIMPGEIHIRFE</sequence>
<evidence type="ECO:0000313" key="3">
    <source>
        <dbReference type="Proteomes" id="UP000054516"/>
    </source>
</evidence>
<evidence type="ECO:0000256" key="1">
    <source>
        <dbReference type="SAM" id="MobiDB-lite"/>
    </source>
</evidence>
<proteinExistence type="predicted"/>
<organism evidence="2">
    <name type="scientific">Rosellinia necatrix</name>
    <name type="common">White root-rot fungus</name>
    <dbReference type="NCBI Taxonomy" id="77044"/>
    <lineage>
        <taxon>Eukaryota</taxon>
        <taxon>Fungi</taxon>
        <taxon>Dikarya</taxon>
        <taxon>Ascomycota</taxon>
        <taxon>Pezizomycotina</taxon>
        <taxon>Sordariomycetes</taxon>
        <taxon>Xylariomycetidae</taxon>
        <taxon>Xylariales</taxon>
        <taxon>Xylariaceae</taxon>
        <taxon>Rosellinia</taxon>
    </lineage>
</organism>
<dbReference type="EMBL" id="DF977473">
    <property type="protein sequence ID" value="GAW26325.1"/>
    <property type="molecule type" value="Genomic_DNA"/>
</dbReference>
<keyword evidence="3" id="KW-1185">Reference proteome</keyword>
<feature type="compositionally biased region" description="Polar residues" evidence="1">
    <location>
        <begin position="1"/>
        <end position="11"/>
    </location>
</feature>
<name>A0A1S8A8S7_ROSNE</name>
<evidence type="ECO:0000313" key="2">
    <source>
        <dbReference type="EMBL" id="GAW26325.1"/>
    </source>
</evidence>
<gene>
    <name evidence="2" type="ORF">SAMD00023353_2800440</name>
</gene>
<protein>
    <submittedName>
        <fullName evidence="2">Uncharacterized protein</fullName>
    </submittedName>
</protein>
<dbReference type="AlphaFoldDB" id="A0A1S8A8S7"/>